<dbReference type="InterPro" id="IPR000428">
    <property type="entry name" value="Cu-bd"/>
</dbReference>
<dbReference type="PROSITE" id="PS50846">
    <property type="entry name" value="HMA_2"/>
    <property type="match status" value="1"/>
</dbReference>
<keyword evidence="5" id="KW-0186">Copper</keyword>
<dbReference type="FunFam" id="3.30.70.100:FF:000001">
    <property type="entry name" value="ATPase copper transporting beta"/>
    <property type="match status" value="1"/>
</dbReference>
<gene>
    <name evidence="9" type="primary">copZ</name>
    <name evidence="8" type="ORF">CathTA2_0156</name>
    <name evidence="9" type="ORF">HUR95_07305</name>
</gene>
<dbReference type="EMBL" id="AFCE01000008">
    <property type="protein sequence ID" value="EGL84285.1"/>
    <property type="molecule type" value="Genomic_DNA"/>
</dbReference>
<name>F5L2Z6_CALTT</name>
<evidence type="ECO:0000256" key="3">
    <source>
        <dbReference type="ARBA" id="ARBA00022490"/>
    </source>
</evidence>
<evidence type="ECO:0000256" key="2">
    <source>
        <dbReference type="ARBA" id="ARBA00015313"/>
    </source>
</evidence>
<dbReference type="eggNOG" id="COG2608">
    <property type="taxonomic scope" value="Bacteria"/>
</dbReference>
<dbReference type="SUPFAM" id="SSF55008">
    <property type="entry name" value="HMA, heavy metal-associated domain"/>
    <property type="match status" value="1"/>
</dbReference>
<dbReference type="PRINTS" id="PR00944">
    <property type="entry name" value="CUEXPORT"/>
</dbReference>
<dbReference type="AlphaFoldDB" id="F5L2Z6"/>
<dbReference type="GO" id="GO:0005507">
    <property type="term" value="F:copper ion binding"/>
    <property type="evidence" value="ECO:0007669"/>
    <property type="project" value="InterPro"/>
</dbReference>
<reference evidence="9" key="3">
    <citation type="submission" date="2021-08" db="EMBL/GenBank/DDBJ databases">
        <authorList>
            <person name="de Jong S."/>
            <person name="van den Broek M."/>
            <person name="Merkel A."/>
            <person name="de la Torre Cortes P."/>
            <person name="Kalamorz F."/>
            <person name="Cook G."/>
            <person name="van Loosdrecht M."/>
            <person name="McMillan D."/>
        </authorList>
    </citation>
    <scope>NUCLEOTIDE SEQUENCE</scope>
    <source>
        <strain evidence="9">TA2.A1</strain>
    </source>
</reference>
<dbReference type="PANTHER" id="PTHR46594:SF4">
    <property type="entry name" value="P-TYPE CATION-TRANSPORTING ATPASE"/>
    <property type="match status" value="1"/>
</dbReference>
<dbReference type="PROSITE" id="PS01047">
    <property type="entry name" value="HMA_1"/>
    <property type="match status" value="1"/>
</dbReference>
<evidence type="ECO:0000256" key="6">
    <source>
        <dbReference type="ARBA" id="ARBA00023186"/>
    </source>
</evidence>
<dbReference type="OrthoDB" id="9813965at2"/>
<evidence type="ECO:0000313" key="9">
    <source>
        <dbReference type="EMBL" id="QZT35028.1"/>
    </source>
</evidence>
<comment type="subcellular location">
    <subcellularLocation>
        <location evidence="1">Cytoplasm</location>
    </subcellularLocation>
</comment>
<sequence length="68" mass="7481">MNKETFNVKGMSCEHCVSAIEGSVGQLKGVADVRVDLSKGQVEVKFDPSVITREKIIETIDHQGYDVD</sequence>
<dbReference type="NCBIfam" id="NF033795">
    <property type="entry name" value="chaper_CopZ_Bs"/>
    <property type="match status" value="1"/>
</dbReference>
<dbReference type="PANTHER" id="PTHR46594">
    <property type="entry name" value="P-TYPE CATION-TRANSPORTING ATPASE"/>
    <property type="match status" value="1"/>
</dbReference>
<dbReference type="KEGG" id="cthu:HUR95_07305"/>
<dbReference type="InterPro" id="IPR036163">
    <property type="entry name" value="HMA_dom_sf"/>
</dbReference>
<evidence type="ECO:0000313" key="11">
    <source>
        <dbReference type="Proteomes" id="UP000825179"/>
    </source>
</evidence>
<feature type="domain" description="HMA" evidence="7">
    <location>
        <begin position="2"/>
        <end position="68"/>
    </location>
</feature>
<evidence type="ECO:0000313" key="8">
    <source>
        <dbReference type="EMBL" id="EGL84285.1"/>
    </source>
</evidence>
<dbReference type="InterPro" id="IPR017969">
    <property type="entry name" value="Heavy-metal-associated_CS"/>
</dbReference>
<dbReference type="RefSeq" id="WP_007502052.1">
    <property type="nucleotide sequence ID" value="NZ_AFCE01000008.1"/>
</dbReference>
<dbReference type="NCBIfam" id="TIGR00003">
    <property type="entry name" value="copper ion binding protein"/>
    <property type="match status" value="1"/>
</dbReference>
<dbReference type="Pfam" id="PF00403">
    <property type="entry name" value="HMA"/>
    <property type="match status" value="1"/>
</dbReference>
<evidence type="ECO:0000259" key="7">
    <source>
        <dbReference type="PROSITE" id="PS50846"/>
    </source>
</evidence>
<keyword evidence="6" id="KW-0143">Chaperone</keyword>
<dbReference type="CDD" id="cd00371">
    <property type="entry name" value="HMA"/>
    <property type="match status" value="1"/>
</dbReference>
<dbReference type="EMBL" id="CP082237">
    <property type="protein sequence ID" value="QZT35028.1"/>
    <property type="molecule type" value="Genomic_DNA"/>
</dbReference>
<dbReference type="Proteomes" id="UP000010716">
    <property type="component" value="Unassembled WGS sequence"/>
</dbReference>
<dbReference type="InterPro" id="IPR006121">
    <property type="entry name" value="HMA_dom"/>
</dbReference>
<keyword evidence="11" id="KW-1185">Reference proteome</keyword>
<dbReference type="Proteomes" id="UP000825179">
    <property type="component" value="Chromosome"/>
</dbReference>
<accession>F5L2Z6</accession>
<protein>
    <recommendedName>
        <fullName evidence="2">Copper chaperone CopZ</fullName>
    </recommendedName>
</protein>
<dbReference type="InterPro" id="IPR006122">
    <property type="entry name" value="HMA_Cu_ion-bd"/>
</dbReference>
<evidence type="ECO:0000313" key="10">
    <source>
        <dbReference type="Proteomes" id="UP000010716"/>
    </source>
</evidence>
<evidence type="ECO:0000256" key="5">
    <source>
        <dbReference type="ARBA" id="ARBA00023008"/>
    </source>
</evidence>
<keyword evidence="4" id="KW-0479">Metal-binding</keyword>
<reference evidence="8 10" key="1">
    <citation type="journal article" date="2011" name="J. Bacteriol.">
        <title>Draft genome sequence of the thermoalkaliphilic Caldalkalibacillus thermarum strain TA2.A1.</title>
        <authorList>
            <person name="Kalamorz F."/>
            <person name="Keis S."/>
            <person name="McMillan D.G."/>
            <person name="Olsson K."/>
            <person name="Stanton J.A."/>
            <person name="Stockwell P."/>
            <person name="Black M.A."/>
            <person name="Klingeman D.M."/>
            <person name="Land M.L."/>
            <person name="Han C.S."/>
            <person name="Martin S.L."/>
            <person name="Becher S.A."/>
            <person name="Peddie C.J."/>
            <person name="Morgan H.W."/>
            <person name="Matthies D."/>
            <person name="Preiss L."/>
            <person name="Meier T."/>
            <person name="Brown S.D."/>
            <person name="Cook G.M."/>
        </authorList>
    </citation>
    <scope>NUCLEOTIDE SEQUENCE [LARGE SCALE GENOMIC DNA]</scope>
    <source>
        <strain evidence="8 10">TA2.A1</strain>
    </source>
</reference>
<dbReference type="Gene3D" id="3.30.70.100">
    <property type="match status" value="1"/>
</dbReference>
<proteinExistence type="predicted"/>
<reference evidence="9 11" key="2">
    <citation type="journal article" date="2020" name="Extremophiles">
        <title>Genomic analysis of Caldalkalibacillus thermarum TA2.A1 reveals aerobic alkaliphilic metabolism and evolutionary hallmarks linking alkaliphilic bacteria and plant life.</title>
        <authorList>
            <person name="de Jong S.I."/>
            <person name="van den Broek M.A."/>
            <person name="Merkel A.Y."/>
            <person name="de la Torre Cortes P."/>
            <person name="Kalamorz F."/>
            <person name="Cook G.M."/>
            <person name="van Loosdrecht M.C.M."/>
            <person name="McMillan D.G.G."/>
        </authorList>
    </citation>
    <scope>NUCLEOTIDE SEQUENCE [LARGE SCALE GENOMIC DNA]</scope>
    <source>
        <strain evidence="9 11">TA2.A1</strain>
    </source>
</reference>
<dbReference type="GO" id="GO:0005737">
    <property type="term" value="C:cytoplasm"/>
    <property type="evidence" value="ECO:0007669"/>
    <property type="project" value="UniProtKB-SubCell"/>
</dbReference>
<organism evidence="8 10">
    <name type="scientific">Caldalkalibacillus thermarum (strain TA2.A1)</name>
    <dbReference type="NCBI Taxonomy" id="986075"/>
    <lineage>
        <taxon>Bacteria</taxon>
        <taxon>Bacillati</taxon>
        <taxon>Bacillota</taxon>
        <taxon>Bacilli</taxon>
        <taxon>Bacillales</taxon>
        <taxon>Bacillaceae</taxon>
        <taxon>Caldalkalibacillus</taxon>
    </lineage>
</organism>
<keyword evidence="3" id="KW-0963">Cytoplasm</keyword>
<evidence type="ECO:0000256" key="1">
    <source>
        <dbReference type="ARBA" id="ARBA00004496"/>
    </source>
</evidence>
<dbReference type="GO" id="GO:0006825">
    <property type="term" value="P:copper ion transport"/>
    <property type="evidence" value="ECO:0007669"/>
    <property type="project" value="InterPro"/>
</dbReference>
<evidence type="ECO:0000256" key="4">
    <source>
        <dbReference type="ARBA" id="ARBA00022723"/>
    </source>
</evidence>
<dbReference type="InterPro" id="IPR049740">
    <property type="entry name" value="CopZ"/>
</dbReference>